<evidence type="ECO:0000256" key="2">
    <source>
        <dbReference type="ARBA" id="ARBA00007783"/>
    </source>
</evidence>
<dbReference type="PANTHER" id="PTHR30413">
    <property type="entry name" value="INNER MEMBRANE TRANSPORT PERMEASE"/>
    <property type="match status" value="1"/>
</dbReference>
<dbReference type="AlphaFoldDB" id="A0A395JIK1"/>
<dbReference type="InterPro" id="IPR000412">
    <property type="entry name" value="ABC_2_transport"/>
</dbReference>
<dbReference type="InterPro" id="IPR013525">
    <property type="entry name" value="ABC2_TM"/>
</dbReference>
<dbReference type="PANTHER" id="PTHR30413:SF10">
    <property type="entry name" value="CAPSULE POLYSACCHARIDE EXPORT INNER-MEMBRANE PROTEIN CTRC"/>
    <property type="match status" value="1"/>
</dbReference>
<evidence type="ECO:0000259" key="12">
    <source>
        <dbReference type="PROSITE" id="PS51012"/>
    </source>
</evidence>
<sequence>MLTSLKKNKYLFFQMLKRDVQQRYRGSQLGFLWAFFYPILMLLVYTFVFSIVMKAKWGVEGTNNIGFGLILFAGLLCHGLLAEVLVGSVGLITGNSQYVKKVVFPLEILSLVSLSNALFHMFLGMLILISIFLLTGNTLHWTVLLVPVVLAPLLVFLLGASWFISVLGVYVRDLSQVIGVLMTVLLFLGPIVYPFDAIPEQMQDYVLWLNPLSIIVEQLRAVLLFGQMPNWTHLGLYSIGAVAMLVLGAWFFNRTRDGFADVI</sequence>
<evidence type="ECO:0000256" key="8">
    <source>
        <dbReference type="ARBA" id="ARBA00022989"/>
    </source>
</evidence>
<dbReference type="GO" id="GO:0140359">
    <property type="term" value="F:ABC-type transporter activity"/>
    <property type="evidence" value="ECO:0007669"/>
    <property type="project" value="InterPro"/>
</dbReference>
<keyword evidence="6 11" id="KW-0812">Transmembrane</keyword>
<evidence type="ECO:0000256" key="5">
    <source>
        <dbReference type="ARBA" id="ARBA00022597"/>
    </source>
</evidence>
<protein>
    <recommendedName>
        <fullName evidence="11">Transport permease protein</fullName>
    </recommendedName>
</protein>
<dbReference type="InterPro" id="IPR047817">
    <property type="entry name" value="ABC2_TM_bact-type"/>
</dbReference>
<dbReference type="OrthoDB" id="9786910at2"/>
<keyword evidence="10 11" id="KW-0472">Membrane</keyword>
<feature type="transmembrane region" description="Helical" evidence="11">
    <location>
        <begin position="176"/>
        <end position="195"/>
    </location>
</feature>
<feature type="transmembrane region" description="Helical" evidence="11">
    <location>
        <begin position="234"/>
        <end position="252"/>
    </location>
</feature>
<keyword evidence="9" id="KW-0625">Polysaccharide transport</keyword>
<evidence type="ECO:0000256" key="9">
    <source>
        <dbReference type="ARBA" id="ARBA00023047"/>
    </source>
</evidence>
<comment type="similarity">
    <text evidence="2 11">Belongs to the ABC-2 integral membrane protein family.</text>
</comment>
<keyword evidence="14" id="KW-1185">Reference proteome</keyword>
<dbReference type="PROSITE" id="PS51012">
    <property type="entry name" value="ABC_TM2"/>
    <property type="match status" value="1"/>
</dbReference>
<feature type="transmembrane region" description="Helical" evidence="11">
    <location>
        <begin position="31"/>
        <end position="53"/>
    </location>
</feature>
<accession>A0A395JIK1</accession>
<dbReference type="GO" id="GO:0015920">
    <property type="term" value="P:lipopolysaccharide transport"/>
    <property type="evidence" value="ECO:0007669"/>
    <property type="project" value="TreeGrafter"/>
</dbReference>
<evidence type="ECO:0000256" key="7">
    <source>
        <dbReference type="ARBA" id="ARBA00022903"/>
    </source>
</evidence>
<evidence type="ECO:0000313" key="14">
    <source>
        <dbReference type="Proteomes" id="UP000253083"/>
    </source>
</evidence>
<keyword evidence="7" id="KW-0972">Capsule biogenesis/degradation</keyword>
<evidence type="ECO:0000256" key="11">
    <source>
        <dbReference type="RuleBase" id="RU361157"/>
    </source>
</evidence>
<dbReference type="Proteomes" id="UP000253083">
    <property type="component" value="Unassembled WGS sequence"/>
</dbReference>
<evidence type="ECO:0000256" key="1">
    <source>
        <dbReference type="ARBA" id="ARBA00004651"/>
    </source>
</evidence>
<gene>
    <name evidence="13" type="ORF">DFR28_10752</name>
</gene>
<name>A0A395JIK1_9GAMM</name>
<comment type="subcellular location">
    <subcellularLocation>
        <location evidence="11">Cell inner membrane</location>
        <topology evidence="11">Multi-pass membrane protein</topology>
    </subcellularLocation>
    <subcellularLocation>
        <location evidence="1">Cell membrane</location>
        <topology evidence="1">Multi-pass membrane protein</topology>
    </subcellularLocation>
</comment>
<dbReference type="EMBL" id="QNRT01000007">
    <property type="protein sequence ID" value="RBP48450.1"/>
    <property type="molecule type" value="Genomic_DNA"/>
</dbReference>
<dbReference type="RefSeq" id="WP_113955710.1">
    <property type="nucleotide sequence ID" value="NZ_QNRT01000007.1"/>
</dbReference>
<feature type="transmembrane region" description="Helical" evidence="11">
    <location>
        <begin position="112"/>
        <end position="134"/>
    </location>
</feature>
<proteinExistence type="inferred from homology"/>
<evidence type="ECO:0000256" key="6">
    <source>
        <dbReference type="ARBA" id="ARBA00022692"/>
    </source>
</evidence>
<keyword evidence="3 11" id="KW-0813">Transport</keyword>
<reference evidence="13 14" key="1">
    <citation type="submission" date="2018-06" db="EMBL/GenBank/DDBJ databases">
        <title>Genomic Encyclopedia of Type Strains, Phase IV (KMG-IV): sequencing the most valuable type-strain genomes for metagenomic binning, comparative biology and taxonomic classification.</title>
        <authorList>
            <person name="Goeker M."/>
        </authorList>
    </citation>
    <scope>NUCLEOTIDE SEQUENCE [LARGE SCALE GENOMIC DNA]</scope>
    <source>
        <strain evidence="13 14">DSM 24032</strain>
    </source>
</reference>
<dbReference type="InParanoid" id="A0A395JIK1"/>
<keyword evidence="4 11" id="KW-1003">Cell membrane</keyword>
<evidence type="ECO:0000256" key="4">
    <source>
        <dbReference type="ARBA" id="ARBA00022475"/>
    </source>
</evidence>
<feature type="transmembrane region" description="Helical" evidence="11">
    <location>
        <begin position="65"/>
        <end position="92"/>
    </location>
</feature>
<keyword evidence="5" id="KW-0762">Sugar transport</keyword>
<dbReference type="GO" id="GO:0015774">
    <property type="term" value="P:polysaccharide transport"/>
    <property type="evidence" value="ECO:0007669"/>
    <property type="project" value="UniProtKB-KW"/>
</dbReference>
<keyword evidence="8 11" id="KW-1133">Transmembrane helix</keyword>
<evidence type="ECO:0000313" key="13">
    <source>
        <dbReference type="EMBL" id="RBP48450.1"/>
    </source>
</evidence>
<dbReference type="Pfam" id="PF01061">
    <property type="entry name" value="ABC2_membrane"/>
    <property type="match status" value="1"/>
</dbReference>
<evidence type="ECO:0000256" key="10">
    <source>
        <dbReference type="ARBA" id="ARBA00023136"/>
    </source>
</evidence>
<organism evidence="13 14">
    <name type="scientific">Arenicella xantha</name>
    <dbReference type="NCBI Taxonomy" id="644221"/>
    <lineage>
        <taxon>Bacteria</taxon>
        <taxon>Pseudomonadati</taxon>
        <taxon>Pseudomonadota</taxon>
        <taxon>Gammaproteobacteria</taxon>
        <taxon>Arenicellales</taxon>
        <taxon>Arenicellaceae</taxon>
        <taxon>Arenicella</taxon>
    </lineage>
</organism>
<dbReference type="GO" id="GO:0043190">
    <property type="term" value="C:ATP-binding cassette (ABC) transporter complex"/>
    <property type="evidence" value="ECO:0007669"/>
    <property type="project" value="InterPro"/>
</dbReference>
<feature type="domain" description="ABC transmembrane type-2" evidence="12">
    <location>
        <begin position="29"/>
        <end position="255"/>
    </location>
</feature>
<comment type="caution">
    <text evidence="13">The sequence shown here is derived from an EMBL/GenBank/DDBJ whole genome shotgun (WGS) entry which is preliminary data.</text>
</comment>
<dbReference type="PIRSF" id="PIRSF006648">
    <property type="entry name" value="DrrB"/>
    <property type="match status" value="1"/>
</dbReference>
<evidence type="ECO:0000256" key="3">
    <source>
        <dbReference type="ARBA" id="ARBA00022448"/>
    </source>
</evidence>
<feature type="transmembrane region" description="Helical" evidence="11">
    <location>
        <begin position="141"/>
        <end position="164"/>
    </location>
</feature>